<dbReference type="InterPro" id="IPR022496">
    <property type="entry name" value="T6A_TsaB"/>
</dbReference>
<evidence type="ECO:0000256" key="2">
    <source>
        <dbReference type="ARBA" id="ARBA00010493"/>
    </source>
</evidence>
<dbReference type="GO" id="GO:0016740">
    <property type="term" value="F:transferase activity"/>
    <property type="evidence" value="ECO:0007669"/>
    <property type="project" value="UniProtKB-KW"/>
</dbReference>
<dbReference type="InterPro" id="IPR043129">
    <property type="entry name" value="ATPase_NBD"/>
</dbReference>
<dbReference type="GO" id="GO:0005829">
    <property type="term" value="C:cytosol"/>
    <property type="evidence" value="ECO:0007669"/>
    <property type="project" value="TreeGrafter"/>
</dbReference>
<accession>A0A2N5Y457</accession>
<reference evidence="9" key="1">
    <citation type="submission" date="2017-11" db="EMBL/GenBank/DDBJ databases">
        <title>The draft genome sequence of Chromatocurvus sp. F02.</title>
        <authorList>
            <person name="Du Z.-J."/>
            <person name="Chang Y.-Q."/>
        </authorList>
    </citation>
    <scope>NUCLEOTIDE SEQUENCE [LARGE SCALE GENOMIC DNA]</scope>
    <source>
        <strain evidence="9">F02</strain>
    </source>
</reference>
<evidence type="ECO:0000256" key="6">
    <source>
        <dbReference type="ARBA" id="ARBA00032446"/>
    </source>
</evidence>
<sequence length="250" mass="26633">MAWPATVPLSLVSAPMTSILAIDTSTEACSVALYRDGEVSACYEVVPRRHNQHLLAMLQNLLPRGSLASSGVEAVAYGSGPGSFTGLRIAASAVQGLCFAAALPALPISTLACQTYTAQRLGLVYEGDLVLSTLDAHIGELYWALYEVGRERLQELTVAAAARPADLVLPGTRKMVAIGSGLRYLDAFSVAVQSRFAAQHGELLPAARDLLPPALMALREGKVQAAEDVCPVYVRDEISWKKLSEQGPQR</sequence>
<evidence type="ECO:0000256" key="5">
    <source>
        <dbReference type="ARBA" id="ARBA00022694"/>
    </source>
</evidence>
<evidence type="ECO:0000313" key="8">
    <source>
        <dbReference type="EMBL" id="PLW83169.1"/>
    </source>
</evidence>
<name>A0A2N5Y457_9GAMM</name>
<dbReference type="InterPro" id="IPR000905">
    <property type="entry name" value="Gcp-like_dom"/>
</dbReference>
<dbReference type="SUPFAM" id="SSF53067">
    <property type="entry name" value="Actin-like ATPase domain"/>
    <property type="match status" value="2"/>
</dbReference>
<keyword evidence="8" id="KW-0808">Transferase</keyword>
<gene>
    <name evidence="8" type="primary">tsaB</name>
    <name evidence="8" type="ORF">CWI75_07065</name>
</gene>
<dbReference type="GO" id="GO:0002949">
    <property type="term" value="P:tRNA threonylcarbamoyladenosine modification"/>
    <property type="evidence" value="ECO:0007669"/>
    <property type="project" value="InterPro"/>
</dbReference>
<dbReference type="Gene3D" id="3.30.420.40">
    <property type="match status" value="2"/>
</dbReference>
<organism evidence="8 9">
    <name type="scientific">Kineobactrum sediminis</name>
    <dbReference type="NCBI Taxonomy" id="1905677"/>
    <lineage>
        <taxon>Bacteria</taxon>
        <taxon>Pseudomonadati</taxon>
        <taxon>Pseudomonadota</taxon>
        <taxon>Gammaproteobacteria</taxon>
        <taxon>Cellvibrionales</taxon>
        <taxon>Halieaceae</taxon>
        <taxon>Kineobactrum</taxon>
    </lineage>
</organism>
<comment type="caution">
    <text evidence="8">The sequence shown here is derived from an EMBL/GenBank/DDBJ whole genome shotgun (WGS) entry which is preliminary data.</text>
</comment>
<dbReference type="FunFam" id="3.30.420.40:FF:000097">
    <property type="entry name" value="tRNA threonylcarbamoyladenosine biosynthesis protein TsaB"/>
    <property type="match status" value="1"/>
</dbReference>
<evidence type="ECO:0000259" key="7">
    <source>
        <dbReference type="Pfam" id="PF00814"/>
    </source>
</evidence>
<keyword evidence="5" id="KW-0819">tRNA processing</keyword>
<evidence type="ECO:0000256" key="1">
    <source>
        <dbReference type="ARBA" id="ARBA00004496"/>
    </source>
</evidence>
<keyword evidence="4" id="KW-0963">Cytoplasm</keyword>
<dbReference type="PANTHER" id="PTHR11735">
    <property type="entry name" value="TRNA N6-ADENOSINE THREONYLCARBAMOYLTRANSFERASE"/>
    <property type="match status" value="1"/>
</dbReference>
<feature type="domain" description="Gcp-like" evidence="7">
    <location>
        <begin position="44"/>
        <end position="171"/>
    </location>
</feature>
<dbReference type="CDD" id="cd24032">
    <property type="entry name" value="ASKHA_NBD_TsaB"/>
    <property type="match status" value="1"/>
</dbReference>
<comment type="similarity">
    <text evidence="2">Belongs to the KAE1 / TsaD family. TsaB subfamily.</text>
</comment>
<evidence type="ECO:0000313" key="9">
    <source>
        <dbReference type="Proteomes" id="UP000234845"/>
    </source>
</evidence>
<dbReference type="NCBIfam" id="TIGR03725">
    <property type="entry name" value="T6A_YeaZ"/>
    <property type="match status" value="1"/>
</dbReference>
<dbReference type="AlphaFoldDB" id="A0A2N5Y457"/>
<keyword evidence="9" id="KW-1185">Reference proteome</keyword>
<comment type="subcellular location">
    <subcellularLocation>
        <location evidence="1">Cytoplasm</location>
    </subcellularLocation>
</comment>
<dbReference type="Proteomes" id="UP000234845">
    <property type="component" value="Unassembled WGS sequence"/>
</dbReference>
<dbReference type="PANTHER" id="PTHR11735:SF11">
    <property type="entry name" value="TRNA THREONYLCARBAMOYLADENOSINE BIOSYNTHESIS PROTEIN TSAB"/>
    <property type="match status" value="1"/>
</dbReference>
<evidence type="ECO:0000256" key="4">
    <source>
        <dbReference type="ARBA" id="ARBA00022490"/>
    </source>
</evidence>
<dbReference type="EMBL" id="PKLZ01000003">
    <property type="protein sequence ID" value="PLW83169.1"/>
    <property type="molecule type" value="Genomic_DNA"/>
</dbReference>
<proteinExistence type="inferred from homology"/>
<dbReference type="Pfam" id="PF00814">
    <property type="entry name" value="TsaD"/>
    <property type="match status" value="1"/>
</dbReference>
<evidence type="ECO:0000256" key="3">
    <source>
        <dbReference type="ARBA" id="ARBA00019012"/>
    </source>
</evidence>
<protein>
    <recommendedName>
        <fullName evidence="3">tRNA threonylcarbamoyladenosine biosynthesis protein TsaB</fullName>
    </recommendedName>
    <alternativeName>
        <fullName evidence="6">t(6)A37 threonylcarbamoyladenosine biosynthesis protein TsaB</fullName>
    </alternativeName>
</protein>